<dbReference type="EMBL" id="QXTE01000091">
    <property type="protein sequence ID" value="TFK06918.1"/>
    <property type="molecule type" value="Genomic_DNA"/>
</dbReference>
<keyword evidence="2" id="KW-1185">Reference proteome</keyword>
<comment type="caution">
    <text evidence="1">The sequence shown here is derived from an EMBL/GenBank/DDBJ whole genome shotgun (WGS) entry which is preliminary data.</text>
</comment>
<dbReference type="AlphaFoldDB" id="A0A4D9EGI2"/>
<evidence type="ECO:0000313" key="1">
    <source>
        <dbReference type="EMBL" id="TFK06918.1"/>
    </source>
</evidence>
<proteinExistence type="predicted"/>
<evidence type="ECO:0000313" key="2">
    <source>
        <dbReference type="Proteomes" id="UP000297703"/>
    </source>
</evidence>
<name>A0A4D9EGI2_9SAUR</name>
<dbReference type="Proteomes" id="UP000297703">
    <property type="component" value="Unassembled WGS sequence"/>
</dbReference>
<organism evidence="1 2">
    <name type="scientific">Platysternon megacephalum</name>
    <name type="common">big-headed turtle</name>
    <dbReference type="NCBI Taxonomy" id="55544"/>
    <lineage>
        <taxon>Eukaryota</taxon>
        <taxon>Metazoa</taxon>
        <taxon>Chordata</taxon>
        <taxon>Craniata</taxon>
        <taxon>Vertebrata</taxon>
        <taxon>Euteleostomi</taxon>
        <taxon>Archelosauria</taxon>
        <taxon>Testudinata</taxon>
        <taxon>Testudines</taxon>
        <taxon>Cryptodira</taxon>
        <taxon>Durocryptodira</taxon>
        <taxon>Testudinoidea</taxon>
        <taxon>Platysternidae</taxon>
        <taxon>Platysternon</taxon>
    </lineage>
</organism>
<reference evidence="1 2" key="2">
    <citation type="submission" date="2019-04" db="EMBL/GenBank/DDBJ databases">
        <title>The genome sequence of big-headed turtle.</title>
        <authorList>
            <person name="Gong S."/>
        </authorList>
    </citation>
    <scope>NUCLEOTIDE SEQUENCE [LARGE SCALE GENOMIC DNA]</scope>
    <source>
        <strain evidence="1">DO16091913</strain>
        <tissue evidence="1">Muscle</tissue>
    </source>
</reference>
<protein>
    <submittedName>
        <fullName evidence="1">Pleckstrin homology domain-containing family A member 5</fullName>
    </submittedName>
</protein>
<gene>
    <name evidence="1" type="ORF">DR999_PMT10266</name>
</gene>
<reference evidence="1 2" key="1">
    <citation type="submission" date="2019-04" db="EMBL/GenBank/DDBJ databases">
        <title>Draft genome of the big-headed turtle Platysternon megacephalum.</title>
        <authorList>
            <person name="Gong S."/>
        </authorList>
    </citation>
    <scope>NUCLEOTIDE SEQUENCE [LARGE SCALE GENOMIC DNA]</scope>
    <source>
        <strain evidence="1">DO16091913</strain>
        <tissue evidence="1">Muscle</tissue>
    </source>
</reference>
<sequence>MLAHSELPVGTPHPSELTWHLEQLAACLVLDELVFVGWKEPLKGILTSHDGVTRALPCCLASWVFVCHWREQIPLGGAGVLHRYLSPPVCCKGQSGFPT</sequence>
<accession>A0A4D9EGI2</accession>